<keyword evidence="3" id="KW-1185">Reference proteome</keyword>
<sequence length="67" mass="7702">MNAMKKMAISNIFGLCHAILFAHLSSLKVMHNASPQHFYDVLLSIVSFFGFKYIAILIMNFFFEDKV</sequence>
<proteinExistence type="predicted"/>
<evidence type="ECO:0000313" key="2">
    <source>
        <dbReference type="EMBL" id="QHM71499.1"/>
    </source>
</evidence>
<dbReference type="EMBL" id="CP028271">
    <property type="protein sequence ID" value="QHM71499.1"/>
    <property type="molecule type" value="Genomic_DNA"/>
</dbReference>
<protein>
    <submittedName>
        <fullName evidence="2">Uncharacterized protein</fullName>
    </submittedName>
</protein>
<evidence type="ECO:0000256" key="1">
    <source>
        <dbReference type="SAM" id="Phobius"/>
    </source>
</evidence>
<dbReference type="AlphaFoldDB" id="A0A6P1Q058"/>
<name>A0A6P1Q058_9GAMM</name>
<keyword evidence="1" id="KW-1133">Transmembrane helix</keyword>
<dbReference type="Proteomes" id="UP000464053">
    <property type="component" value="Chromosome"/>
</dbReference>
<reference evidence="2 3" key="1">
    <citation type="submission" date="2018-03" db="EMBL/GenBank/DDBJ databases">
        <title>Pantoea intestinalis SRCM103226 isolated form the mealworm.</title>
        <authorList>
            <person name="Jeong D.-Y."/>
            <person name="Kim J.W."/>
        </authorList>
    </citation>
    <scope>NUCLEOTIDE SEQUENCE [LARGE SCALE GENOMIC DNA]</scope>
    <source>
        <strain evidence="2 3">SRCM103226</strain>
    </source>
</reference>
<dbReference type="KEGG" id="mint:C7M51_01786"/>
<feature type="transmembrane region" description="Helical" evidence="1">
    <location>
        <begin position="37"/>
        <end position="63"/>
    </location>
</feature>
<organism evidence="2 3">
    <name type="scientific">Mixta intestinalis</name>
    <dbReference type="NCBI Taxonomy" id="1615494"/>
    <lineage>
        <taxon>Bacteria</taxon>
        <taxon>Pseudomonadati</taxon>
        <taxon>Pseudomonadota</taxon>
        <taxon>Gammaproteobacteria</taxon>
        <taxon>Enterobacterales</taxon>
        <taxon>Erwiniaceae</taxon>
        <taxon>Mixta</taxon>
    </lineage>
</organism>
<keyword evidence="1" id="KW-0472">Membrane</keyword>
<keyword evidence="1" id="KW-0812">Transmembrane</keyword>
<gene>
    <name evidence="2" type="ORF">C7M51_01786</name>
</gene>
<dbReference type="RefSeq" id="WP_160621469.1">
    <property type="nucleotide sequence ID" value="NZ_CP028271.1"/>
</dbReference>
<accession>A0A6P1Q058</accession>
<evidence type="ECO:0000313" key="3">
    <source>
        <dbReference type="Proteomes" id="UP000464053"/>
    </source>
</evidence>
<dbReference type="OrthoDB" id="9904436at2"/>